<dbReference type="Pfam" id="PF05721">
    <property type="entry name" value="PhyH"/>
    <property type="match status" value="1"/>
</dbReference>
<protein>
    <submittedName>
        <fullName evidence="2">Ectoine hydroxylase-like protein 165</fullName>
    </submittedName>
</protein>
<evidence type="ECO:0000256" key="1">
    <source>
        <dbReference type="ARBA" id="ARBA00001962"/>
    </source>
</evidence>
<dbReference type="PANTHER" id="PTHR20883:SF48">
    <property type="entry name" value="ECTOINE DIOXYGENASE"/>
    <property type="match status" value="1"/>
</dbReference>
<dbReference type="EMBL" id="KX125095">
    <property type="protein sequence ID" value="APU50791.1"/>
    <property type="molecule type" value="mRNA"/>
</dbReference>
<dbReference type="SUPFAM" id="SSF51197">
    <property type="entry name" value="Clavaminate synthase-like"/>
    <property type="match status" value="1"/>
</dbReference>
<dbReference type="PANTHER" id="PTHR20883">
    <property type="entry name" value="PHYTANOYL-COA DIOXYGENASE DOMAIN CONTAINING 1"/>
    <property type="match status" value="1"/>
</dbReference>
<reference evidence="2" key="1">
    <citation type="journal article" date="2008" name="Biol. Bull.">
        <title>cDNA sequences for transcription factors and signaling proteins of the hemichordate Saccoglossus kowalevskii: efficacy of the expressed sequence tag (EST) approach for evolutionary and developmental studies of a new organism.</title>
        <authorList>
            <person name="Freeman R.M. Jr."/>
            <person name="Wu M."/>
            <person name="Cordonnier-Pratt M.M."/>
            <person name="Pratt L.H."/>
            <person name="Gruber C.E."/>
            <person name="Smith M."/>
            <person name="Lander E.S."/>
            <person name="Stange-Thomann N."/>
            <person name="Lowe C.J."/>
            <person name="Gerhart J."/>
            <person name="Kirschner M."/>
        </authorList>
    </citation>
    <scope>NUCLEOTIDE SEQUENCE</scope>
</reference>
<accession>A0A1L7H7H4</accession>
<reference evidence="2" key="2">
    <citation type="submission" date="2016-04" db="EMBL/GenBank/DDBJ databases">
        <authorList>
            <person name="Evans L.H."/>
            <person name="Alamgir A."/>
            <person name="Owens N."/>
            <person name="Weber N.D."/>
            <person name="Virtaneva K."/>
            <person name="Barbian K."/>
            <person name="Babar A."/>
            <person name="Rosenke K."/>
        </authorList>
    </citation>
    <scope>NUCLEOTIDE SEQUENCE</scope>
</reference>
<gene>
    <name evidence="2" type="ORF">Sakowv30000392mg</name>
</gene>
<dbReference type="OrthoDB" id="2328924at2759"/>
<dbReference type="Gene3D" id="2.60.120.620">
    <property type="entry name" value="q2cbj1_9rhob like domain"/>
    <property type="match status" value="1"/>
</dbReference>
<name>A0A1L7H7H4_SACKO</name>
<dbReference type="AlphaFoldDB" id="A0A1L7H7H4"/>
<dbReference type="InterPro" id="IPR008775">
    <property type="entry name" value="Phytyl_CoA_dOase-like"/>
</dbReference>
<dbReference type="GO" id="GO:0046872">
    <property type="term" value="F:metal ion binding"/>
    <property type="evidence" value="ECO:0007669"/>
    <property type="project" value="UniProtKB-ARBA"/>
</dbReference>
<organism evidence="2">
    <name type="scientific">Saccoglossus kowalevskii</name>
    <name type="common">Acorn worm</name>
    <dbReference type="NCBI Taxonomy" id="10224"/>
    <lineage>
        <taxon>Eukaryota</taxon>
        <taxon>Metazoa</taxon>
        <taxon>Hemichordata</taxon>
        <taxon>Enteropneusta</taxon>
        <taxon>Harrimaniidae</taxon>
        <taxon>Saccoglossus</taxon>
    </lineage>
</organism>
<proteinExistence type="evidence at transcript level"/>
<sequence>MYSRIQRIARFPRLVPAIKLSHRVTSQVNTGRLYCSATKDLYPTRENECKVLPRLDPVVWNNPDGKFDGPLSSAELQEYEKNGYLILKDLFSPEEMEPVIRECKAVQKSIECNQYDIKTGEEAKIAMELNSTKLRSYVYAHEDIESVKKLSRNAKLVNRARQILADEVYILQSRVNYHQAYVGQGISWHHDFDVFHADDGIPRMRALTFAVMLDKNTPETGATMLVPGSHRNFLTSLGPTPDNSWVLSITSKSYAGIIEQHMLTPVIESHGIEHATGDVGTVYLFDINTIHCNNVNVSPFNRVNVFLLYNSIKNKAIKPFSAPHPRRPEFIATKDNAVPIVPE</sequence>
<dbReference type="GO" id="GO:0016491">
    <property type="term" value="F:oxidoreductase activity"/>
    <property type="evidence" value="ECO:0007669"/>
    <property type="project" value="UniProtKB-ARBA"/>
</dbReference>
<comment type="cofactor">
    <cofactor evidence="1">
        <name>Fe cation</name>
        <dbReference type="ChEBI" id="CHEBI:24875"/>
    </cofactor>
</comment>
<evidence type="ECO:0000313" key="2">
    <source>
        <dbReference type="EMBL" id="APU50791.1"/>
    </source>
</evidence>